<dbReference type="AlphaFoldDB" id="A0A7W3Y7K8"/>
<dbReference type="Proteomes" id="UP000518316">
    <property type="component" value="Unassembled WGS sequence"/>
</dbReference>
<evidence type="ECO:0000313" key="1">
    <source>
        <dbReference type="EMBL" id="MBB1069085.1"/>
    </source>
</evidence>
<keyword evidence="2" id="KW-1185">Reference proteome</keyword>
<reference evidence="1 2" key="1">
    <citation type="submission" date="2020-07" db="EMBL/GenBank/DDBJ databases">
        <title>Description of Limosilactobacillus balticus sp. nov., Limosilactobacillus agrestis sp. nov., Limosilactobacillus albertensis sp. nov., Limosilactobacillus rudii sp. nov., Limosilactobacillus fastidiosus sp. nov., five novel Limosilactobacillus species isolated from the vertebrate gastrointestinal tract, and proposal of 6 subspecies of Limosilactobacillus reuteri adapted to the gastrointestinal tract of specific vertebrate hosts.</title>
        <authorList>
            <person name="Li F."/>
            <person name="Cheng C."/>
            <person name="Zheng J."/>
            <person name="Quevedo R.M."/>
            <person name="Li J."/>
            <person name="Roos S."/>
            <person name="Gaenzle M.G."/>
            <person name="Walter J."/>
        </authorList>
    </citation>
    <scope>NUCLEOTIDE SEQUENCE [LARGE SCALE GENOMIC DNA]</scope>
    <source>
        <strain evidence="1 2">RRLNB_1_1</strain>
    </source>
</reference>
<dbReference type="EMBL" id="JACIVC010000044">
    <property type="protein sequence ID" value="MBB1069085.1"/>
    <property type="molecule type" value="Genomic_DNA"/>
</dbReference>
<gene>
    <name evidence="1" type="ORF">H5S40_02745</name>
</gene>
<comment type="caution">
    <text evidence="1">The sequence shown here is derived from an EMBL/GenBank/DDBJ whole genome shotgun (WGS) entry which is preliminary data.</text>
</comment>
<dbReference type="RefSeq" id="WP_182597758.1">
    <property type="nucleotide sequence ID" value="NZ_JACIVC010000044.1"/>
</dbReference>
<dbReference type="InterPro" id="IPR056096">
    <property type="entry name" value="DUF7679"/>
</dbReference>
<protein>
    <submittedName>
        <fullName evidence="1">Uncharacterized protein</fullName>
    </submittedName>
</protein>
<evidence type="ECO:0000313" key="2">
    <source>
        <dbReference type="Proteomes" id="UP000518316"/>
    </source>
</evidence>
<proteinExistence type="predicted"/>
<sequence>MSTAFLVRVQLSSGVERHYLLANDVEPGLMHRYQTREDWQEVIIDALINVPLAPYLPSKKITPPIGTAKVMGVEAVDLANVDNKVQRTRSQFIMAAIWKKQSALANYNFLHHDYDKWTQRQIQADVDYWCNSKHHLFVNLVTKWRCYRQRQRLQAELRK</sequence>
<organism evidence="1 2">
    <name type="scientific">Limosilactobacillus albertensis</name>
    <dbReference type="NCBI Taxonomy" id="2759752"/>
    <lineage>
        <taxon>Bacteria</taxon>
        <taxon>Bacillati</taxon>
        <taxon>Bacillota</taxon>
        <taxon>Bacilli</taxon>
        <taxon>Lactobacillales</taxon>
        <taxon>Lactobacillaceae</taxon>
        <taxon>Limosilactobacillus</taxon>
    </lineage>
</organism>
<accession>A0A7W3Y7K8</accession>
<dbReference type="Pfam" id="PF24727">
    <property type="entry name" value="DUF7679"/>
    <property type="match status" value="1"/>
</dbReference>
<name>A0A7W3Y7K8_9LACO</name>